<dbReference type="InterPro" id="IPR050245">
    <property type="entry name" value="PrsA_foldase"/>
</dbReference>
<dbReference type="Pfam" id="PF00639">
    <property type="entry name" value="Rotamase"/>
    <property type="match status" value="1"/>
</dbReference>
<comment type="caution">
    <text evidence="3">The sequence shown here is derived from an EMBL/GenBank/DDBJ whole genome shotgun (WGS) entry which is preliminary data.</text>
</comment>
<dbReference type="RefSeq" id="WP_348739869.1">
    <property type="nucleotide sequence ID" value="NZ_CAXJRC010000044.1"/>
</dbReference>
<dbReference type="PANTHER" id="PTHR47245:SF2">
    <property type="entry name" value="PEPTIDYL-PROLYL CIS-TRANS ISOMERASE HP_0175-RELATED"/>
    <property type="match status" value="1"/>
</dbReference>
<gene>
    <name evidence="3" type="ORF">T190115A13A_70054</name>
</gene>
<dbReference type="Proteomes" id="UP001497602">
    <property type="component" value="Unassembled WGS sequence"/>
</dbReference>
<dbReference type="Gene3D" id="3.10.50.40">
    <property type="match status" value="2"/>
</dbReference>
<dbReference type="EMBL" id="CAXJRC010000044">
    <property type="protein sequence ID" value="CAL2108281.1"/>
    <property type="molecule type" value="Genomic_DNA"/>
</dbReference>
<feature type="domain" description="PpiC" evidence="2">
    <location>
        <begin position="226"/>
        <end position="322"/>
    </location>
</feature>
<dbReference type="PANTHER" id="PTHR47245">
    <property type="entry name" value="PEPTIDYLPROLYL ISOMERASE"/>
    <property type="match status" value="1"/>
</dbReference>
<accession>A0ABM9PR55</accession>
<reference evidence="3 4" key="1">
    <citation type="submission" date="2024-05" db="EMBL/GenBank/DDBJ databases">
        <authorList>
            <person name="Duchaud E."/>
        </authorList>
    </citation>
    <scope>NUCLEOTIDE SEQUENCE [LARGE SCALE GENOMIC DNA]</scope>
    <source>
        <strain evidence="3">Ena-SAMPLE-TAB-13-05-2024-13:56:06:370-140305</strain>
    </source>
</reference>
<dbReference type="InterPro" id="IPR000297">
    <property type="entry name" value="PPIase_PpiC"/>
</dbReference>
<dbReference type="InterPro" id="IPR046357">
    <property type="entry name" value="PPIase_dom_sf"/>
</dbReference>
<evidence type="ECO:0000313" key="3">
    <source>
        <dbReference type="EMBL" id="CAL2108281.1"/>
    </source>
</evidence>
<evidence type="ECO:0000259" key="2">
    <source>
        <dbReference type="PROSITE" id="PS50198"/>
    </source>
</evidence>
<dbReference type="Pfam" id="PF13616">
    <property type="entry name" value="Rotamase_3"/>
    <property type="match status" value="1"/>
</dbReference>
<name>A0ABM9PR55_9FLAO</name>
<evidence type="ECO:0000256" key="1">
    <source>
        <dbReference type="PROSITE-ProRule" id="PRU00278"/>
    </source>
</evidence>
<dbReference type="PROSITE" id="PS50198">
    <property type="entry name" value="PPIC_PPIASE_2"/>
    <property type="match status" value="2"/>
</dbReference>
<keyword evidence="1" id="KW-0697">Rotamase</keyword>
<keyword evidence="1 3" id="KW-0413">Isomerase</keyword>
<evidence type="ECO:0000313" key="4">
    <source>
        <dbReference type="Proteomes" id="UP001497602"/>
    </source>
</evidence>
<proteinExistence type="predicted"/>
<protein>
    <submittedName>
        <fullName evidence="3">Peptidyl-prolyl cis-trans isomerase SurA</fullName>
        <ecNumber evidence="3">5.2.1.8</ecNumber>
    </submittedName>
</protein>
<organism evidence="3 4">
    <name type="scientific">Tenacibaculum vairaonense</name>
    <dbReference type="NCBI Taxonomy" id="3137860"/>
    <lineage>
        <taxon>Bacteria</taxon>
        <taxon>Pseudomonadati</taxon>
        <taxon>Bacteroidota</taxon>
        <taxon>Flavobacteriia</taxon>
        <taxon>Flavobacteriales</taxon>
        <taxon>Flavobacteriaceae</taxon>
        <taxon>Tenacibaculum</taxon>
    </lineage>
</organism>
<dbReference type="SUPFAM" id="SSF54534">
    <property type="entry name" value="FKBP-like"/>
    <property type="match status" value="2"/>
</dbReference>
<dbReference type="GO" id="GO:0003755">
    <property type="term" value="F:peptidyl-prolyl cis-trans isomerase activity"/>
    <property type="evidence" value="ECO:0007669"/>
    <property type="project" value="UniProtKB-EC"/>
</dbReference>
<feature type="domain" description="PpiC" evidence="2">
    <location>
        <begin position="119"/>
        <end position="221"/>
    </location>
</feature>
<sequence>MKKQILGAALLFNAFLITGQSKNELFSINNKSISVAEFKRVYEKNLSLVVDKDSKDIDKYLDLYINYKLKVGEAYALGLDTISTYKRELEGYKKQLIAPYLQDKESIKKLVNDAYYRTKNEVRASHILIRFTQKGKEQDTVAAFNKIKEVRKRVVNGEDFKKVAREVSEDPSAKFNAGDLGYFSAFRMVFPFEENAYTTKIGEVSEPFRTRFGYHILKVTGKRESKGQFEVAHILRRDQSIVGKVKIDSAYQKLQKGVAFESVVKEYSEDVGTAQLGGKLPKFGTGSMVESFEKAVLELKKEGEYSKPFKTKYGWHIVKLLKNYPIASFDEMKQELEKKVKKSARMGLSKDAVINKLRQEYNVKVNKKALVDFKNNSKEGLATQKLDKILLSINKKQITQKEFYDFIKYRSYKNVDKLFKDFKNKEIIDYFKDDLVNKEPEYKYTLLEYKEGLLLFELMQQKIWKKSSNDSIGLKKFYASNKPKYSKELEEIKGEVISDYQKQLEDNWISELRKNNVIKVKKKALKKLKKVYNQ</sequence>
<keyword evidence="4" id="KW-1185">Reference proteome</keyword>
<dbReference type="EC" id="5.2.1.8" evidence="3"/>